<protein>
    <submittedName>
        <fullName evidence="1">Ribosomal protein L6</fullName>
    </submittedName>
</protein>
<sequence>MLYKLKMNNIITLLIIDKYINYIYISLSYNFNNIKNLIILNNSILKFITNNNIKFININNNIKFIKFIITFISKLYTILKFINTLYELNIKITGIFYISKLIKNKLILRFGYLEYIIIYISNINNINITIKQNGYLINLSSFDKNFITTLGSIIKYSKKFNLYTNVGLKYLSDNIKLKRRYLKNV</sequence>
<organism evidence="1">
    <name type="scientific">Babesia duncani</name>
    <dbReference type="NCBI Taxonomy" id="323732"/>
    <lineage>
        <taxon>Eukaryota</taxon>
        <taxon>Sar</taxon>
        <taxon>Alveolata</taxon>
        <taxon>Apicomplexa</taxon>
        <taxon>Aconoidasida</taxon>
        <taxon>Piroplasmida</taxon>
        <taxon>Babesiidae</taxon>
        <taxon>Babesia</taxon>
    </lineage>
</organism>
<name>A0A385GNI5_9APIC</name>
<proteinExistence type="predicted"/>
<dbReference type="GO" id="GO:0019843">
    <property type="term" value="F:rRNA binding"/>
    <property type="evidence" value="ECO:0007669"/>
    <property type="project" value="InterPro"/>
</dbReference>
<reference evidence="1" key="1">
    <citation type="journal article" date="2018" name="Int. J. Parasitol.">
        <title>Insights into the evolution and drug susceptibility of Babesia duncani from the sequence of its mitochondrial and apicoplast genomes.</title>
        <authorList>
            <person name="Virji A.Z."/>
            <person name="Thekkiniath J."/>
            <person name="Ma W."/>
            <person name="Lawres L."/>
            <person name="Knight J."/>
            <person name="Swei A."/>
            <person name="Roch K.L."/>
            <person name="Ben Mamoun C."/>
        </authorList>
    </citation>
    <scope>NUCLEOTIDE SEQUENCE</scope>
    <source>
        <strain evidence="1">WA-1</strain>
    </source>
</reference>
<dbReference type="GO" id="GO:0006412">
    <property type="term" value="P:translation"/>
    <property type="evidence" value="ECO:0007669"/>
    <property type="project" value="InterPro"/>
</dbReference>
<keyword evidence="1" id="KW-0687">Ribonucleoprotein</keyword>
<dbReference type="InterPro" id="IPR036789">
    <property type="entry name" value="Ribosomal_uL6-like_a/b-dom_sf"/>
</dbReference>
<dbReference type="AlphaFoldDB" id="A0A385GNI5"/>
<evidence type="ECO:0000313" key="1">
    <source>
        <dbReference type="EMBL" id="AXX76205.1"/>
    </source>
</evidence>
<dbReference type="GO" id="GO:0005840">
    <property type="term" value="C:ribosome"/>
    <property type="evidence" value="ECO:0007669"/>
    <property type="project" value="UniProtKB-KW"/>
</dbReference>
<gene>
    <name evidence="1" type="primary">rpl6</name>
</gene>
<dbReference type="EMBL" id="MH107388">
    <property type="protein sequence ID" value="AXX76205.1"/>
    <property type="molecule type" value="Genomic_DNA"/>
</dbReference>
<dbReference type="SUPFAM" id="SSF56053">
    <property type="entry name" value="Ribosomal protein L6"/>
    <property type="match status" value="1"/>
</dbReference>
<dbReference type="Gene3D" id="3.90.930.12">
    <property type="entry name" value="Ribosomal protein L6, alpha-beta domain"/>
    <property type="match status" value="1"/>
</dbReference>
<keyword evidence="1" id="KW-0689">Ribosomal protein</keyword>
<dbReference type="GO" id="GO:0003735">
    <property type="term" value="F:structural constituent of ribosome"/>
    <property type="evidence" value="ECO:0007669"/>
    <property type="project" value="InterPro"/>
</dbReference>
<accession>A0A385GNI5</accession>